<keyword evidence="2" id="KW-1185">Reference proteome</keyword>
<dbReference type="AlphaFoldDB" id="A0A7J0E0T7"/>
<dbReference type="Proteomes" id="UP000585474">
    <property type="component" value="Unassembled WGS sequence"/>
</dbReference>
<evidence type="ECO:0000313" key="1">
    <source>
        <dbReference type="EMBL" id="GFS46078.1"/>
    </source>
</evidence>
<reference evidence="2" key="1">
    <citation type="submission" date="2019-07" db="EMBL/GenBank/DDBJ databases">
        <title>De Novo Assembly of kiwifruit Actinidia rufa.</title>
        <authorList>
            <person name="Sugita-Konishi S."/>
            <person name="Sato K."/>
            <person name="Mori E."/>
            <person name="Abe Y."/>
            <person name="Kisaki G."/>
            <person name="Hamano K."/>
            <person name="Suezawa K."/>
            <person name="Otani M."/>
            <person name="Fukuda T."/>
            <person name="Manabe T."/>
            <person name="Gomi K."/>
            <person name="Tabuchi M."/>
            <person name="Akimitsu K."/>
            <person name="Kataoka I."/>
        </authorList>
    </citation>
    <scope>NUCLEOTIDE SEQUENCE [LARGE SCALE GENOMIC DNA]</scope>
    <source>
        <strain evidence="2">cv. Fuchu</strain>
    </source>
</reference>
<evidence type="ECO:0000313" key="2">
    <source>
        <dbReference type="Proteomes" id="UP000585474"/>
    </source>
</evidence>
<gene>
    <name evidence="1" type="ORF">Acr_00g0100010</name>
</gene>
<accession>A0A7J0E0T7</accession>
<dbReference type="OrthoDB" id="1752268at2759"/>
<dbReference type="EMBL" id="BJWL01000461">
    <property type="protein sequence ID" value="GFS46078.1"/>
    <property type="molecule type" value="Genomic_DNA"/>
</dbReference>
<comment type="caution">
    <text evidence="1">The sequence shown here is derived from an EMBL/GenBank/DDBJ whole genome shotgun (WGS) entry which is preliminary data.</text>
</comment>
<sequence>MGESDSYAGGVLSELTLEVRRSDYKDELKEQIADLNKRGYLRKYITDRPQHNSLERRYGDNRPTAGTIQVIHGGFGSGGCSSSSRKRHAKSASGRAWEEVYNLSLPAAGPHLSITFTVVLPSPTTT</sequence>
<organism evidence="1 2">
    <name type="scientific">Actinidia rufa</name>
    <dbReference type="NCBI Taxonomy" id="165716"/>
    <lineage>
        <taxon>Eukaryota</taxon>
        <taxon>Viridiplantae</taxon>
        <taxon>Streptophyta</taxon>
        <taxon>Embryophyta</taxon>
        <taxon>Tracheophyta</taxon>
        <taxon>Spermatophyta</taxon>
        <taxon>Magnoliopsida</taxon>
        <taxon>eudicotyledons</taxon>
        <taxon>Gunneridae</taxon>
        <taxon>Pentapetalae</taxon>
        <taxon>asterids</taxon>
        <taxon>Ericales</taxon>
        <taxon>Actinidiaceae</taxon>
        <taxon>Actinidia</taxon>
    </lineage>
</organism>
<proteinExistence type="predicted"/>
<name>A0A7J0E0T7_9ERIC</name>
<protein>
    <submittedName>
        <fullName evidence="1">Uncharacterized protein</fullName>
    </submittedName>
</protein>